<dbReference type="PANTHER" id="PTHR43194:SF2">
    <property type="entry name" value="PEROXISOMAL MEMBRANE PROTEIN LPX1"/>
    <property type="match status" value="1"/>
</dbReference>
<accession>A0A8H6CLV7</accession>
<dbReference type="SUPFAM" id="SSF53474">
    <property type="entry name" value="alpha/beta-Hydrolases"/>
    <property type="match status" value="1"/>
</dbReference>
<organism evidence="2 3">
    <name type="scientific">Letharia lupina</name>
    <dbReference type="NCBI Taxonomy" id="560253"/>
    <lineage>
        <taxon>Eukaryota</taxon>
        <taxon>Fungi</taxon>
        <taxon>Dikarya</taxon>
        <taxon>Ascomycota</taxon>
        <taxon>Pezizomycotina</taxon>
        <taxon>Lecanoromycetes</taxon>
        <taxon>OSLEUM clade</taxon>
        <taxon>Lecanoromycetidae</taxon>
        <taxon>Lecanorales</taxon>
        <taxon>Lecanorineae</taxon>
        <taxon>Parmeliaceae</taxon>
        <taxon>Letharia</taxon>
    </lineage>
</organism>
<dbReference type="RefSeq" id="XP_037154514.1">
    <property type="nucleotide sequence ID" value="XM_037300666.1"/>
</dbReference>
<protein>
    <recommendedName>
        <fullName evidence="1">AB hydrolase-1 domain-containing protein</fullName>
    </recommendedName>
</protein>
<sequence>MSEHLFNITSHIIPASHIRGHSRGIQDEQNGHLRLSLKNYVPKDRQAKPGDPTLILAHGIGSSKESYEPFLDELVAHLPIRGAWACDVTHHGASFLLNEEIIGDEPHWLDSARDMLHMVNTFAAQMPPPIYGIGQSWGCNNVVLVSHLHQRLFAGMVLIEPYFETGYRLQSHGVDKPPEHSQHRIAILARRRDTWTSREEAAAKLRATPYYAVFDPRVFERVVKYDLRDMPTQQHPHAVTLTTPKAQEVYNYARPDLPFPGYEAAPDYKTRPGDSVVVPGFYRGEVKHVRRILPQILPPLLFLWGTKSDIGNSAYPQTVIDQTGVGEEGNGGVVSGKVQSKYVKGAYHAVHLEMPGKAAEEISEWLKKELQKWHDEMMRKKEQQPPFDPGVLNPLWLEKLSKL</sequence>
<dbReference type="AlphaFoldDB" id="A0A8H6CLV7"/>
<evidence type="ECO:0000313" key="3">
    <source>
        <dbReference type="Proteomes" id="UP000593566"/>
    </source>
</evidence>
<comment type="caution">
    <text evidence="2">The sequence shown here is derived from an EMBL/GenBank/DDBJ whole genome shotgun (WGS) entry which is preliminary data.</text>
</comment>
<proteinExistence type="predicted"/>
<dbReference type="InterPro" id="IPR000073">
    <property type="entry name" value="AB_hydrolase_1"/>
</dbReference>
<dbReference type="Gene3D" id="3.40.50.1820">
    <property type="entry name" value="alpha/beta hydrolase"/>
    <property type="match status" value="1"/>
</dbReference>
<dbReference type="Pfam" id="PF12697">
    <property type="entry name" value="Abhydrolase_6"/>
    <property type="match status" value="1"/>
</dbReference>
<feature type="domain" description="AB hydrolase-1" evidence="1">
    <location>
        <begin position="54"/>
        <end position="357"/>
    </location>
</feature>
<evidence type="ECO:0000259" key="1">
    <source>
        <dbReference type="Pfam" id="PF12697"/>
    </source>
</evidence>
<dbReference type="GeneID" id="59338202"/>
<dbReference type="EMBL" id="JACCJB010000007">
    <property type="protein sequence ID" value="KAF6225805.1"/>
    <property type="molecule type" value="Genomic_DNA"/>
</dbReference>
<dbReference type="InterPro" id="IPR050228">
    <property type="entry name" value="Carboxylesterase_BioH"/>
</dbReference>
<reference evidence="2 3" key="1">
    <citation type="journal article" date="2020" name="Genomics">
        <title>Complete, high-quality genomes from long-read metagenomic sequencing of two wolf lichen thalli reveals enigmatic genome architecture.</title>
        <authorList>
            <person name="McKenzie S.K."/>
            <person name="Walston R.F."/>
            <person name="Allen J.L."/>
        </authorList>
    </citation>
    <scope>NUCLEOTIDE SEQUENCE [LARGE SCALE GENOMIC DNA]</scope>
    <source>
        <strain evidence="2">WasteWater1</strain>
    </source>
</reference>
<dbReference type="Proteomes" id="UP000593566">
    <property type="component" value="Unassembled WGS sequence"/>
</dbReference>
<dbReference type="PANTHER" id="PTHR43194">
    <property type="entry name" value="HYDROLASE ALPHA/BETA FOLD FAMILY"/>
    <property type="match status" value="1"/>
</dbReference>
<dbReference type="InterPro" id="IPR029058">
    <property type="entry name" value="AB_hydrolase_fold"/>
</dbReference>
<name>A0A8H6CLV7_9LECA</name>
<keyword evidence="3" id="KW-1185">Reference proteome</keyword>
<gene>
    <name evidence="2" type="ORF">HO133_009807</name>
</gene>
<evidence type="ECO:0000313" key="2">
    <source>
        <dbReference type="EMBL" id="KAF6225805.1"/>
    </source>
</evidence>